<dbReference type="AlphaFoldDB" id="A0A6B9XTH5"/>
<name>A0A6B9XTH5_PICSI</name>
<keyword evidence="1" id="KW-0496">Mitochondrion</keyword>
<dbReference type="EMBL" id="MK697699">
    <property type="protein sequence ID" value="QHR90348.1"/>
    <property type="molecule type" value="Genomic_DNA"/>
</dbReference>
<geneLocation type="mitochondrion" evidence="1"/>
<evidence type="ECO:0000313" key="1">
    <source>
        <dbReference type="EMBL" id="QHR90348.1"/>
    </source>
</evidence>
<proteinExistence type="predicted"/>
<reference evidence="1" key="1">
    <citation type="submission" date="2019-03" db="EMBL/GenBank/DDBJ databases">
        <title>Largest Complete Mitochondrial Genome of a Gymnosperm, Sitka Spruce (Picea sitchensis), Indicates Complex Physical Structure.</title>
        <authorList>
            <person name="Jackman S.D."/>
            <person name="Coombe L."/>
            <person name="Warren R."/>
            <person name="Kirk H."/>
            <person name="Trinh E."/>
            <person name="McLeod T."/>
            <person name="Pleasance S."/>
            <person name="Pandoh P."/>
            <person name="Zhao Y."/>
            <person name="Coope R."/>
            <person name="Bousquet J."/>
            <person name="Bohlmann J.C."/>
            <person name="Jones S.J.M."/>
            <person name="Birol I."/>
        </authorList>
    </citation>
    <scope>NUCLEOTIDE SEQUENCE</scope>
    <source>
        <strain evidence="1">Q903</strain>
    </source>
</reference>
<organism evidence="1">
    <name type="scientific">Picea sitchensis</name>
    <name type="common">Sitka spruce</name>
    <name type="synonym">Pinus sitchensis</name>
    <dbReference type="NCBI Taxonomy" id="3332"/>
    <lineage>
        <taxon>Eukaryota</taxon>
        <taxon>Viridiplantae</taxon>
        <taxon>Streptophyta</taxon>
        <taxon>Embryophyta</taxon>
        <taxon>Tracheophyta</taxon>
        <taxon>Spermatophyta</taxon>
        <taxon>Pinopsida</taxon>
        <taxon>Pinidae</taxon>
        <taxon>Conifers I</taxon>
        <taxon>Pinales</taxon>
        <taxon>Pinaceae</taxon>
        <taxon>Picea</taxon>
    </lineage>
</organism>
<sequence length="97" mass="10714">MSLDQLVLKRVLLLGLPALLLLLVLEELAGYCYSYGLCETDGTNVFQYGKSATFITRVSHIRLISFAIKQTNKYYLGAQKASGRNAQLTETTSSHLA</sequence>
<gene>
    <name evidence="1" type="primary">orf04394</name>
    <name evidence="1" type="ORF">Q903MT_gene4371</name>
</gene>
<protein>
    <submittedName>
        <fullName evidence="1">Uncharacterized protein</fullName>
    </submittedName>
</protein>
<accession>A0A6B9XTH5</accession>